<dbReference type="PANTHER" id="PTHR31672:SF13">
    <property type="entry name" value="F-BOX PROTEIN CPR30-LIKE"/>
    <property type="match status" value="1"/>
</dbReference>
<dbReference type="InterPro" id="IPR001810">
    <property type="entry name" value="F-box_dom"/>
</dbReference>
<dbReference type="SMART" id="SM00256">
    <property type="entry name" value="FBOX"/>
    <property type="match status" value="1"/>
</dbReference>
<dbReference type="Pfam" id="PF24750">
    <property type="entry name" value="b-prop_At3g26010-like"/>
    <property type="match status" value="1"/>
</dbReference>
<keyword evidence="3" id="KW-1185">Reference proteome</keyword>
<evidence type="ECO:0000259" key="1">
    <source>
        <dbReference type="PROSITE" id="PS50181"/>
    </source>
</evidence>
<dbReference type="InterPro" id="IPR036047">
    <property type="entry name" value="F-box-like_dom_sf"/>
</dbReference>
<dbReference type="PANTHER" id="PTHR31672">
    <property type="entry name" value="BNACNNG10540D PROTEIN"/>
    <property type="match status" value="1"/>
</dbReference>
<dbReference type="OrthoDB" id="674184at2759"/>
<dbReference type="InterPro" id="IPR050796">
    <property type="entry name" value="SCF_F-box_component"/>
</dbReference>
<organism evidence="2 3">
    <name type="scientific">Microthlaspi erraticum</name>
    <dbReference type="NCBI Taxonomy" id="1685480"/>
    <lineage>
        <taxon>Eukaryota</taxon>
        <taxon>Viridiplantae</taxon>
        <taxon>Streptophyta</taxon>
        <taxon>Embryophyta</taxon>
        <taxon>Tracheophyta</taxon>
        <taxon>Spermatophyta</taxon>
        <taxon>Magnoliopsida</taxon>
        <taxon>eudicotyledons</taxon>
        <taxon>Gunneridae</taxon>
        <taxon>Pentapetalae</taxon>
        <taxon>rosids</taxon>
        <taxon>malvids</taxon>
        <taxon>Brassicales</taxon>
        <taxon>Brassicaceae</taxon>
        <taxon>Coluteocarpeae</taxon>
        <taxon>Microthlaspi</taxon>
    </lineage>
</organism>
<proteinExistence type="predicted"/>
<feature type="domain" description="F-box" evidence="1">
    <location>
        <begin position="1"/>
        <end position="42"/>
    </location>
</feature>
<dbReference type="InterPro" id="IPR056592">
    <property type="entry name" value="Beta-prop_At3g26010-like"/>
</dbReference>
<dbReference type="AlphaFoldDB" id="A0A6D2KFH9"/>
<evidence type="ECO:0000313" key="2">
    <source>
        <dbReference type="EMBL" id="CAA7050600.1"/>
    </source>
</evidence>
<gene>
    <name evidence="2" type="ORF">MERR_LOCUS37835</name>
</gene>
<dbReference type="EMBL" id="CACVBM020001451">
    <property type="protein sequence ID" value="CAA7050600.1"/>
    <property type="molecule type" value="Genomic_DNA"/>
</dbReference>
<dbReference type="PROSITE" id="PS50181">
    <property type="entry name" value="FBOX"/>
    <property type="match status" value="1"/>
</dbReference>
<reference evidence="2" key="1">
    <citation type="submission" date="2020-01" db="EMBL/GenBank/DDBJ databases">
        <authorList>
            <person name="Mishra B."/>
        </authorList>
    </citation>
    <scope>NUCLEOTIDE SEQUENCE [LARGE SCALE GENOMIC DNA]</scope>
</reference>
<protein>
    <recommendedName>
        <fullName evidence="1">F-box domain-containing protein</fullName>
    </recommendedName>
</protein>
<name>A0A6D2KFH9_9BRAS</name>
<dbReference type="Pfam" id="PF00646">
    <property type="entry name" value="F-box"/>
    <property type="match status" value="1"/>
</dbReference>
<accession>A0A6D2KFH9</accession>
<comment type="caution">
    <text evidence="2">The sequence shown here is derived from an EMBL/GenBank/DDBJ whole genome shotgun (WGS) entry which is preliminary data.</text>
</comment>
<evidence type="ECO:0000313" key="3">
    <source>
        <dbReference type="Proteomes" id="UP000467841"/>
    </source>
</evidence>
<dbReference type="Gene3D" id="1.20.1280.50">
    <property type="match status" value="1"/>
</dbReference>
<dbReference type="SUPFAM" id="SSF81383">
    <property type="entry name" value="F-box domain"/>
    <property type="match status" value="1"/>
</dbReference>
<dbReference type="Proteomes" id="UP000467841">
    <property type="component" value="Unassembled WGS sequence"/>
</dbReference>
<dbReference type="CDD" id="cd22157">
    <property type="entry name" value="F-box_AtFBW1-like"/>
    <property type="match status" value="1"/>
</dbReference>
<sequence>MDLPEEVVVNIIARLPMQSIVRFRLVCREWKSLTESAFFRDLYHSTSNSTSCNWSILYGDYRSLRPSLKQVKLDLPSSHGNNNPSFPFCFTPTNNEIKKITVVASTDGLVLLRLYEEDKKMIRYYIGNPVLPQWIQLPPPPPPKVDYMPFTDSGLVTRMHNNVALLGYKVVRIFSQALLFTSRTWRFETYSSDTGQWSITQVCRPGAALSRIDTSNPVTLNGKLHWLDHLGCIFVHDFFSHDDQVRAISLPEKLQCGPDTCRKIIFTTSQGYCVLVDAQLIEEVNSYNVRIWRLNSDCWSWGKAWEINMASVGLGSSCVPMAINYFDIDVIYLWDSEEKCFLAFNRRTLAKSYGARKADTFSSSKPFSCLSQFVPSLHVVPT</sequence>